<evidence type="ECO:0000313" key="3">
    <source>
        <dbReference type="Proteomes" id="UP000007076"/>
    </source>
</evidence>
<evidence type="ECO:0000259" key="1">
    <source>
        <dbReference type="Pfam" id="PF04149"/>
    </source>
</evidence>
<evidence type="ECO:0000313" key="2">
    <source>
        <dbReference type="EMBL" id="BAJ31803.1"/>
    </source>
</evidence>
<dbReference type="RefSeq" id="WP_014139099.1">
    <property type="nucleotide sequence ID" value="NC_016109.1"/>
</dbReference>
<name>E4N0W9_KITSK</name>
<gene>
    <name evidence="2" type="ordered locus">KSE_60350</name>
</gene>
<reference evidence="2 3" key="1">
    <citation type="journal article" date="2010" name="DNA Res.">
        <title>Genome sequence of Kitasatospora setae NBRC 14216T: an evolutionary snapshot of the family Streptomycetaceae.</title>
        <authorList>
            <person name="Ichikawa N."/>
            <person name="Oguchi A."/>
            <person name="Ikeda H."/>
            <person name="Ishikawa J."/>
            <person name="Kitani S."/>
            <person name="Watanabe Y."/>
            <person name="Nakamura S."/>
            <person name="Katano Y."/>
            <person name="Kishi E."/>
            <person name="Sasagawa M."/>
            <person name="Ankai A."/>
            <person name="Fukui S."/>
            <person name="Hashimoto Y."/>
            <person name="Kamata S."/>
            <person name="Otoguro M."/>
            <person name="Tanikawa S."/>
            <person name="Nihira T."/>
            <person name="Horinouchi S."/>
            <person name="Ohnishi Y."/>
            <person name="Hayakawa M."/>
            <person name="Kuzuyama T."/>
            <person name="Arisawa A."/>
            <person name="Nomoto F."/>
            <person name="Miura H."/>
            <person name="Takahashi Y."/>
            <person name="Fujita N."/>
        </authorList>
    </citation>
    <scope>NUCLEOTIDE SEQUENCE [LARGE SCALE GENOMIC DNA]</scope>
    <source>
        <strain evidence="3">ATCC 33774 / DSM 43861 / JCM 3304 / KCC A-0304 / NBRC 14216 / KM-6054</strain>
    </source>
</reference>
<dbReference type="Proteomes" id="UP000007076">
    <property type="component" value="Chromosome"/>
</dbReference>
<proteinExistence type="predicted"/>
<dbReference type="Pfam" id="PF04149">
    <property type="entry name" value="DUF397"/>
    <property type="match status" value="1"/>
</dbReference>
<organism evidence="2 3">
    <name type="scientific">Kitasatospora setae (strain ATCC 33774 / DSM 43861 / JCM 3304 / KCC A-0304 / NBRC 14216 / KM-6054)</name>
    <name type="common">Streptomyces setae</name>
    <dbReference type="NCBI Taxonomy" id="452652"/>
    <lineage>
        <taxon>Bacteria</taxon>
        <taxon>Bacillati</taxon>
        <taxon>Actinomycetota</taxon>
        <taxon>Actinomycetes</taxon>
        <taxon>Kitasatosporales</taxon>
        <taxon>Streptomycetaceae</taxon>
        <taxon>Kitasatospora</taxon>
    </lineage>
</organism>
<keyword evidence="3" id="KW-1185">Reference proteome</keyword>
<sequence>MVDIQDPFTFTPGPANATSAAWVKSSYSDPGGNGDCVEVCSDFVVSHDAVGVRDSKDPQGPRLRFAPTAWAAFLAAATDGEFGTA</sequence>
<dbReference type="HOGENOM" id="CLU_131550_2_0_11"/>
<accession>E4N0W9</accession>
<feature type="domain" description="DUF397" evidence="1">
    <location>
        <begin position="20"/>
        <end position="77"/>
    </location>
</feature>
<protein>
    <recommendedName>
        <fullName evidence="1">DUF397 domain-containing protein</fullName>
    </recommendedName>
</protein>
<dbReference type="AlphaFoldDB" id="E4N0W9"/>
<dbReference type="KEGG" id="ksk:KSE_60350"/>
<dbReference type="STRING" id="452652.KSE_60350"/>
<dbReference type="EMBL" id="AP010968">
    <property type="protein sequence ID" value="BAJ31803.1"/>
    <property type="molecule type" value="Genomic_DNA"/>
</dbReference>
<dbReference type="PATRIC" id="fig|452652.3.peg.6045"/>
<dbReference type="InterPro" id="IPR007278">
    <property type="entry name" value="DUF397"/>
</dbReference>